<dbReference type="PROSITE" id="PS00892">
    <property type="entry name" value="HIT_1"/>
    <property type="match status" value="1"/>
</dbReference>
<name>A0A1R2D1N0_9CILI</name>
<dbReference type="CDD" id="cd01276">
    <property type="entry name" value="PKCI_related"/>
    <property type="match status" value="1"/>
</dbReference>
<evidence type="ECO:0000256" key="1">
    <source>
        <dbReference type="PIRSR" id="PIRSR601310-1"/>
    </source>
</evidence>
<dbReference type="PRINTS" id="PR00332">
    <property type="entry name" value="HISTRIAD"/>
</dbReference>
<dbReference type="Pfam" id="PF01230">
    <property type="entry name" value="HIT"/>
    <property type="match status" value="1"/>
</dbReference>
<evidence type="ECO:0000256" key="2">
    <source>
        <dbReference type="PIRSR" id="PIRSR601310-3"/>
    </source>
</evidence>
<dbReference type="PROSITE" id="PS51084">
    <property type="entry name" value="HIT_2"/>
    <property type="match status" value="1"/>
</dbReference>
<evidence type="ECO:0000313" key="6">
    <source>
        <dbReference type="Proteomes" id="UP000187209"/>
    </source>
</evidence>
<evidence type="ECO:0000256" key="3">
    <source>
        <dbReference type="PROSITE-ProRule" id="PRU00464"/>
    </source>
</evidence>
<sequence>MSESHGPHIPKDGEDSIFDKIVKREIPSTIVYEDDLVMAFRDIAPKAPTHILFIPKNRDGLTRMFVAEERHKAIFGHMLWAASEIARREGLAEGWRLVINDGPNGGQIVYHLHMHILGGQKLGDF</sequence>
<proteinExistence type="predicted"/>
<feature type="domain" description="HIT" evidence="4">
    <location>
        <begin position="17"/>
        <end position="125"/>
    </location>
</feature>
<keyword evidence="6" id="KW-1185">Reference proteome</keyword>
<dbReference type="InterPro" id="IPR001310">
    <property type="entry name" value="Histidine_triad_HIT"/>
</dbReference>
<dbReference type="SUPFAM" id="SSF54197">
    <property type="entry name" value="HIT-like"/>
    <property type="match status" value="1"/>
</dbReference>
<feature type="active site" description="Tele-AMP-histidine intermediate" evidence="1">
    <location>
        <position position="113"/>
    </location>
</feature>
<gene>
    <name evidence="5" type="ORF">SteCoe_1539</name>
</gene>
<dbReference type="GO" id="GO:0003824">
    <property type="term" value="F:catalytic activity"/>
    <property type="evidence" value="ECO:0007669"/>
    <property type="project" value="InterPro"/>
</dbReference>
<feature type="short sequence motif" description="Histidine triad motif" evidence="2 3">
    <location>
        <begin position="111"/>
        <end position="115"/>
    </location>
</feature>
<dbReference type="InterPro" id="IPR011146">
    <property type="entry name" value="HIT-like"/>
</dbReference>
<dbReference type="InterPro" id="IPR036265">
    <property type="entry name" value="HIT-like_sf"/>
</dbReference>
<dbReference type="OrthoDB" id="672793at2759"/>
<dbReference type="Gene3D" id="3.30.428.10">
    <property type="entry name" value="HIT-like"/>
    <property type="match status" value="1"/>
</dbReference>
<dbReference type="InterPro" id="IPR019808">
    <property type="entry name" value="Histidine_triad_CS"/>
</dbReference>
<dbReference type="PANTHER" id="PTHR23089">
    <property type="entry name" value="HISTIDINE TRIAD HIT PROTEIN"/>
    <property type="match status" value="1"/>
</dbReference>
<protein>
    <recommendedName>
        <fullName evidence="4">HIT domain-containing protein</fullName>
    </recommendedName>
</protein>
<reference evidence="5 6" key="1">
    <citation type="submission" date="2016-11" db="EMBL/GenBank/DDBJ databases">
        <title>The macronuclear genome of Stentor coeruleus: a giant cell with tiny introns.</title>
        <authorList>
            <person name="Slabodnick M."/>
            <person name="Ruby J.G."/>
            <person name="Reiff S.B."/>
            <person name="Swart E.C."/>
            <person name="Gosai S."/>
            <person name="Prabakaran S."/>
            <person name="Witkowska E."/>
            <person name="Larue G.E."/>
            <person name="Fisher S."/>
            <person name="Freeman R.M."/>
            <person name="Gunawardena J."/>
            <person name="Chu W."/>
            <person name="Stover N.A."/>
            <person name="Gregory B.D."/>
            <person name="Nowacki M."/>
            <person name="Derisi J."/>
            <person name="Roy S.W."/>
            <person name="Marshall W.F."/>
            <person name="Sood P."/>
        </authorList>
    </citation>
    <scope>NUCLEOTIDE SEQUENCE [LARGE SCALE GENOMIC DNA]</scope>
    <source>
        <strain evidence="5">WM001</strain>
    </source>
</reference>
<dbReference type="Proteomes" id="UP000187209">
    <property type="component" value="Unassembled WGS sequence"/>
</dbReference>
<dbReference type="EMBL" id="MPUH01000016">
    <property type="protein sequence ID" value="OMJ95165.1"/>
    <property type="molecule type" value="Genomic_DNA"/>
</dbReference>
<comment type="caution">
    <text evidence="5">The sequence shown here is derived from an EMBL/GenBank/DDBJ whole genome shotgun (WGS) entry which is preliminary data.</text>
</comment>
<dbReference type="AlphaFoldDB" id="A0A1R2D1N0"/>
<evidence type="ECO:0000313" key="5">
    <source>
        <dbReference type="EMBL" id="OMJ95165.1"/>
    </source>
</evidence>
<accession>A0A1R2D1N0</accession>
<evidence type="ECO:0000259" key="4">
    <source>
        <dbReference type="PROSITE" id="PS51084"/>
    </source>
</evidence>
<organism evidence="5 6">
    <name type="scientific">Stentor coeruleus</name>
    <dbReference type="NCBI Taxonomy" id="5963"/>
    <lineage>
        <taxon>Eukaryota</taxon>
        <taxon>Sar</taxon>
        <taxon>Alveolata</taxon>
        <taxon>Ciliophora</taxon>
        <taxon>Postciliodesmatophora</taxon>
        <taxon>Heterotrichea</taxon>
        <taxon>Heterotrichida</taxon>
        <taxon>Stentoridae</taxon>
        <taxon>Stentor</taxon>
    </lineage>
</organism>